<evidence type="ECO:0000256" key="3">
    <source>
        <dbReference type="ARBA" id="ARBA00023125"/>
    </source>
</evidence>
<evidence type="ECO:0000256" key="4">
    <source>
        <dbReference type="ARBA" id="ARBA00023163"/>
    </source>
</evidence>
<gene>
    <name evidence="8" type="ORF">MKW94_005300</name>
</gene>
<protein>
    <recommendedName>
        <fullName evidence="7">WRKY domain-containing protein</fullName>
    </recommendedName>
</protein>
<evidence type="ECO:0000256" key="6">
    <source>
        <dbReference type="SAM" id="MobiDB-lite"/>
    </source>
</evidence>
<feature type="domain" description="WRKY" evidence="7">
    <location>
        <begin position="131"/>
        <end position="194"/>
    </location>
</feature>
<organism evidence="8 9">
    <name type="scientific">Papaver nudicaule</name>
    <name type="common">Iceland poppy</name>
    <dbReference type="NCBI Taxonomy" id="74823"/>
    <lineage>
        <taxon>Eukaryota</taxon>
        <taxon>Viridiplantae</taxon>
        <taxon>Streptophyta</taxon>
        <taxon>Embryophyta</taxon>
        <taxon>Tracheophyta</taxon>
        <taxon>Spermatophyta</taxon>
        <taxon>Magnoliopsida</taxon>
        <taxon>Ranunculales</taxon>
        <taxon>Papaveraceae</taxon>
        <taxon>Papaveroideae</taxon>
        <taxon>Papaver</taxon>
    </lineage>
</organism>
<evidence type="ECO:0000256" key="1">
    <source>
        <dbReference type="ARBA" id="ARBA00004123"/>
    </source>
</evidence>
<keyword evidence="4" id="KW-0804">Transcription</keyword>
<dbReference type="InterPro" id="IPR044810">
    <property type="entry name" value="WRKY_plant"/>
</dbReference>
<dbReference type="SMART" id="SM00774">
    <property type="entry name" value="WRKY"/>
    <property type="match status" value="1"/>
</dbReference>
<dbReference type="Proteomes" id="UP001177140">
    <property type="component" value="Unassembled WGS sequence"/>
</dbReference>
<comment type="caution">
    <text evidence="8">The sequence shown here is derived from an EMBL/GenBank/DDBJ whole genome shotgun (WGS) entry which is preliminary data.</text>
</comment>
<dbReference type="PANTHER" id="PTHR32096:SF146">
    <property type="entry name" value="WRKY TRANSCRIPTION FACTOR 19-RELATED"/>
    <property type="match status" value="1"/>
</dbReference>
<evidence type="ECO:0000259" key="7">
    <source>
        <dbReference type="PROSITE" id="PS50811"/>
    </source>
</evidence>
<dbReference type="InterPro" id="IPR003657">
    <property type="entry name" value="WRKY_dom"/>
</dbReference>
<evidence type="ECO:0000313" key="8">
    <source>
        <dbReference type="EMBL" id="MCL7037822.1"/>
    </source>
</evidence>
<proteinExistence type="predicted"/>
<feature type="compositionally biased region" description="Polar residues" evidence="6">
    <location>
        <begin position="74"/>
        <end position="92"/>
    </location>
</feature>
<dbReference type="EMBL" id="JAJJMA010183532">
    <property type="protein sequence ID" value="MCL7037822.1"/>
    <property type="molecule type" value="Genomic_DNA"/>
</dbReference>
<dbReference type="GO" id="GO:0003700">
    <property type="term" value="F:DNA-binding transcription factor activity"/>
    <property type="evidence" value="ECO:0007669"/>
    <property type="project" value="InterPro"/>
</dbReference>
<keyword evidence="5" id="KW-0539">Nucleus</keyword>
<keyword evidence="9" id="KW-1185">Reference proteome</keyword>
<accession>A0AA41SEG2</accession>
<name>A0AA41SEG2_PAPNU</name>
<dbReference type="Gene3D" id="2.20.25.80">
    <property type="entry name" value="WRKY domain"/>
    <property type="match status" value="1"/>
</dbReference>
<dbReference type="AlphaFoldDB" id="A0AA41SEG2"/>
<dbReference type="PROSITE" id="PS50811">
    <property type="entry name" value="WRKY"/>
    <property type="match status" value="1"/>
</dbReference>
<dbReference type="GO" id="GO:0000976">
    <property type="term" value="F:transcription cis-regulatory region binding"/>
    <property type="evidence" value="ECO:0007669"/>
    <property type="project" value="TreeGrafter"/>
</dbReference>
<comment type="subcellular location">
    <subcellularLocation>
        <location evidence="1">Nucleus</location>
    </subcellularLocation>
</comment>
<evidence type="ECO:0000256" key="5">
    <source>
        <dbReference type="ARBA" id="ARBA00023242"/>
    </source>
</evidence>
<evidence type="ECO:0000256" key="2">
    <source>
        <dbReference type="ARBA" id="ARBA00023015"/>
    </source>
</evidence>
<dbReference type="GO" id="GO:0005634">
    <property type="term" value="C:nucleus"/>
    <property type="evidence" value="ECO:0007669"/>
    <property type="project" value="UniProtKB-SubCell"/>
</dbReference>
<dbReference type="PANTHER" id="PTHR32096">
    <property type="entry name" value="WRKY TRANSCRIPTION FACTOR 30-RELATED-RELATED"/>
    <property type="match status" value="1"/>
</dbReference>
<keyword evidence="3" id="KW-0238">DNA-binding</keyword>
<dbReference type="InterPro" id="IPR036576">
    <property type="entry name" value="WRKY_dom_sf"/>
</dbReference>
<dbReference type="Pfam" id="PF03106">
    <property type="entry name" value="WRKY"/>
    <property type="match status" value="1"/>
</dbReference>
<feature type="region of interest" description="Disordered" evidence="6">
    <location>
        <begin position="68"/>
        <end position="102"/>
    </location>
</feature>
<evidence type="ECO:0000313" key="9">
    <source>
        <dbReference type="Proteomes" id="UP001177140"/>
    </source>
</evidence>
<reference evidence="8" key="1">
    <citation type="submission" date="2022-03" db="EMBL/GenBank/DDBJ databases">
        <title>A functionally conserved STORR gene fusion in Papaver species that diverged 16.8 million years ago.</title>
        <authorList>
            <person name="Catania T."/>
        </authorList>
    </citation>
    <scope>NUCLEOTIDE SEQUENCE</scope>
    <source>
        <strain evidence="8">S-191538</strain>
    </source>
</reference>
<sequence length="344" mass="38720">MRSYFTMENYTGISLLDQKPLIVNQLTEAKVLLKQLEYHFDAAATSTTGKLLLPRILSSFESSLSMLKSETGHGESQMNGSMPTAANPNDSPRSICGSPRSNSNLIGENFSKKRKVLPTWTEQARACEHTGLEEPVEDGYSWRKYGQKDIFGAKHPRGYYRCTHKNAQGCQATKQIQRTDKDTSIFRVMYIGRHTCIQAAHLQPGQPRKIPEQRDAKRRKKSPETLINFEINRHVKTKDFGTTQEMLKSPSISIPCKEKDISTNNIFSSLTTDNYFMSSPISSPATSGSNSLVSPTRLNNLEGGQNFQTSEYDFCEFTSALPSALDSQALYLDWDWDSFDGFCF</sequence>
<dbReference type="SUPFAM" id="SSF118290">
    <property type="entry name" value="WRKY DNA-binding domain"/>
    <property type="match status" value="1"/>
</dbReference>
<keyword evidence="2" id="KW-0805">Transcription regulation</keyword>